<dbReference type="Gene3D" id="3.30.565.10">
    <property type="entry name" value="Histidine kinase-like ATPase, C-terminal domain"/>
    <property type="match status" value="1"/>
</dbReference>
<evidence type="ECO:0000259" key="9">
    <source>
        <dbReference type="Pfam" id="PF02518"/>
    </source>
</evidence>
<dbReference type="CDD" id="cd16917">
    <property type="entry name" value="HATPase_UhpB-NarQ-NarX-like"/>
    <property type="match status" value="1"/>
</dbReference>
<protein>
    <submittedName>
        <fullName evidence="10">Sensor histidine kinase, putative</fullName>
        <ecNumber evidence="10">2.7.13.3</ecNumber>
    </submittedName>
</protein>
<keyword evidence="2" id="KW-1003">Cell membrane</keyword>
<dbReference type="PANTHER" id="PTHR24421">
    <property type="entry name" value="NITRATE/NITRITE SENSOR PROTEIN NARX-RELATED"/>
    <property type="match status" value="1"/>
</dbReference>
<evidence type="ECO:0000256" key="2">
    <source>
        <dbReference type="ARBA" id="ARBA00022475"/>
    </source>
</evidence>
<proteinExistence type="predicted"/>
<evidence type="ECO:0000313" key="11">
    <source>
        <dbReference type="Proteomes" id="UP000366051"/>
    </source>
</evidence>
<dbReference type="Pfam" id="PF02518">
    <property type="entry name" value="HATPase_c"/>
    <property type="match status" value="1"/>
</dbReference>
<evidence type="ECO:0000256" key="6">
    <source>
        <dbReference type="ARBA" id="ARBA00022989"/>
    </source>
</evidence>
<dbReference type="AlphaFoldDB" id="A0A5Q2N337"/>
<dbReference type="GO" id="GO:0005886">
    <property type="term" value="C:plasma membrane"/>
    <property type="evidence" value="ECO:0007669"/>
    <property type="project" value="UniProtKB-SubCell"/>
</dbReference>
<organism evidence="10 11">
    <name type="scientific">Heliorestis convoluta</name>
    <dbReference type="NCBI Taxonomy" id="356322"/>
    <lineage>
        <taxon>Bacteria</taxon>
        <taxon>Bacillati</taxon>
        <taxon>Bacillota</taxon>
        <taxon>Clostridia</taxon>
        <taxon>Eubacteriales</taxon>
        <taxon>Heliobacteriaceae</taxon>
        <taxon>Heliorestis</taxon>
    </lineage>
</organism>
<evidence type="ECO:0000256" key="7">
    <source>
        <dbReference type="ARBA" id="ARBA00023012"/>
    </source>
</evidence>
<keyword evidence="8" id="KW-0472">Membrane</keyword>
<keyword evidence="11" id="KW-1185">Reference proteome</keyword>
<keyword evidence="4" id="KW-0812">Transmembrane</keyword>
<accession>A0A5Q2N337</accession>
<dbReference type="PANTHER" id="PTHR24421:SF37">
    <property type="entry name" value="SENSOR HISTIDINE KINASE NARS"/>
    <property type="match status" value="1"/>
</dbReference>
<keyword evidence="6" id="KW-1133">Transmembrane helix</keyword>
<dbReference type="Proteomes" id="UP000366051">
    <property type="component" value="Chromosome"/>
</dbReference>
<keyword evidence="5 10" id="KW-0418">Kinase</keyword>
<keyword evidence="3 10" id="KW-0808">Transferase</keyword>
<dbReference type="GO" id="GO:0000160">
    <property type="term" value="P:phosphorelay signal transduction system"/>
    <property type="evidence" value="ECO:0007669"/>
    <property type="project" value="UniProtKB-KW"/>
</dbReference>
<dbReference type="InterPro" id="IPR050482">
    <property type="entry name" value="Sensor_HK_TwoCompSys"/>
</dbReference>
<dbReference type="InterPro" id="IPR036890">
    <property type="entry name" value="HATPase_C_sf"/>
</dbReference>
<sequence length="175" mass="19763">MENTRFLVKEKNKETEVQENLDRVMTHLNSIILEIRLYVHDLRPLRIEKGLLSDVIQERLHFLRRASSLLIDFSIQGEEPEELATQLKEDLLLIINESLTNAIRHARSTKVQIMLIYKAQGMHLSIHDNGIGISTLNKGGFGIASMIERASRIGGTLTIASPPEGGTKVEGFFPY</sequence>
<evidence type="ECO:0000256" key="5">
    <source>
        <dbReference type="ARBA" id="ARBA00022777"/>
    </source>
</evidence>
<evidence type="ECO:0000256" key="3">
    <source>
        <dbReference type="ARBA" id="ARBA00022679"/>
    </source>
</evidence>
<dbReference type="KEGG" id="hcv:FTV88_2181"/>
<dbReference type="GO" id="GO:0004673">
    <property type="term" value="F:protein histidine kinase activity"/>
    <property type="evidence" value="ECO:0007669"/>
    <property type="project" value="UniProtKB-EC"/>
</dbReference>
<name>A0A5Q2N337_9FIRM</name>
<dbReference type="InterPro" id="IPR003594">
    <property type="entry name" value="HATPase_dom"/>
</dbReference>
<dbReference type="SUPFAM" id="SSF55874">
    <property type="entry name" value="ATPase domain of HSP90 chaperone/DNA topoisomerase II/histidine kinase"/>
    <property type="match status" value="1"/>
</dbReference>
<reference evidence="11" key="1">
    <citation type="submission" date="2019-11" db="EMBL/GenBank/DDBJ databases">
        <title>Genome sequence of Heliorestis convoluta strain HH, an alkaliphilic and minimalistic phototrophic bacterium from a soda lake in Egypt.</title>
        <authorList>
            <person name="Dewey E.D."/>
            <person name="Stokes L.M."/>
            <person name="Burchell B.M."/>
            <person name="Shaffer K.N."/>
            <person name="Huntington A.M."/>
            <person name="Baker J.M."/>
            <person name="Nadendla S."/>
            <person name="Giglio M.G."/>
            <person name="Touchman J.W."/>
            <person name="Blankenship R.E."/>
            <person name="Madigan M.T."/>
            <person name="Sattley W.M."/>
        </authorList>
    </citation>
    <scope>NUCLEOTIDE SEQUENCE [LARGE SCALE GENOMIC DNA]</scope>
    <source>
        <strain evidence="11">HH</strain>
    </source>
</reference>
<evidence type="ECO:0000256" key="4">
    <source>
        <dbReference type="ARBA" id="ARBA00022692"/>
    </source>
</evidence>
<gene>
    <name evidence="10" type="ORF">FTV88_2181</name>
</gene>
<comment type="subcellular location">
    <subcellularLocation>
        <location evidence="1">Cell membrane</location>
        <topology evidence="1">Multi-pass membrane protein</topology>
    </subcellularLocation>
</comment>
<evidence type="ECO:0000256" key="8">
    <source>
        <dbReference type="ARBA" id="ARBA00023136"/>
    </source>
</evidence>
<evidence type="ECO:0000256" key="1">
    <source>
        <dbReference type="ARBA" id="ARBA00004651"/>
    </source>
</evidence>
<evidence type="ECO:0000313" key="10">
    <source>
        <dbReference type="EMBL" id="QGG48279.1"/>
    </source>
</evidence>
<dbReference type="EC" id="2.7.13.3" evidence="10"/>
<dbReference type="EMBL" id="CP045875">
    <property type="protein sequence ID" value="QGG48279.1"/>
    <property type="molecule type" value="Genomic_DNA"/>
</dbReference>
<feature type="domain" description="Histidine kinase/HSP90-like ATPase" evidence="9">
    <location>
        <begin position="89"/>
        <end position="174"/>
    </location>
</feature>
<keyword evidence="7" id="KW-0902">Two-component regulatory system</keyword>